<keyword evidence="5 7" id="KW-0472">Membrane</keyword>
<evidence type="ECO:0000313" key="10">
    <source>
        <dbReference type="EMBL" id="MFC5862072.1"/>
    </source>
</evidence>
<feature type="transmembrane region" description="Helical" evidence="7">
    <location>
        <begin position="852"/>
        <end position="871"/>
    </location>
</feature>
<evidence type="ECO:0000256" key="7">
    <source>
        <dbReference type="SAM" id="Phobius"/>
    </source>
</evidence>
<dbReference type="InterPro" id="IPR003838">
    <property type="entry name" value="ABC3_permease_C"/>
</dbReference>
<reference evidence="11" key="1">
    <citation type="journal article" date="2019" name="Int. J. Syst. Evol. Microbiol.">
        <title>The Global Catalogue of Microorganisms (GCM) 10K type strain sequencing project: providing services to taxonomists for standard genome sequencing and annotation.</title>
        <authorList>
            <consortium name="The Broad Institute Genomics Platform"/>
            <consortium name="The Broad Institute Genome Sequencing Center for Infectious Disease"/>
            <person name="Wu L."/>
            <person name="Ma J."/>
        </authorList>
    </citation>
    <scope>NUCLEOTIDE SEQUENCE [LARGE SCALE GENOMIC DNA]</scope>
    <source>
        <strain evidence="11">JCM 4087</strain>
    </source>
</reference>
<feature type="transmembrane region" description="Helical" evidence="7">
    <location>
        <begin position="821"/>
        <end position="840"/>
    </location>
</feature>
<evidence type="ECO:0000259" key="9">
    <source>
        <dbReference type="Pfam" id="PF12704"/>
    </source>
</evidence>
<keyword evidence="2" id="KW-1003">Cell membrane</keyword>
<comment type="similarity">
    <text evidence="6">Belongs to the ABC-4 integral membrane protein family.</text>
</comment>
<dbReference type="PANTHER" id="PTHR30572">
    <property type="entry name" value="MEMBRANE COMPONENT OF TRANSPORTER-RELATED"/>
    <property type="match status" value="1"/>
</dbReference>
<dbReference type="InterPro" id="IPR050250">
    <property type="entry name" value="Macrolide_Exporter_MacB"/>
</dbReference>
<name>A0ABW1ECN8_9BACT</name>
<dbReference type="InterPro" id="IPR017800">
    <property type="entry name" value="ADOP"/>
</dbReference>
<dbReference type="Pfam" id="PF02687">
    <property type="entry name" value="FtsX"/>
    <property type="match status" value="2"/>
</dbReference>
<dbReference type="NCBIfam" id="TIGR03434">
    <property type="entry name" value="ADOP"/>
    <property type="match status" value="1"/>
</dbReference>
<proteinExistence type="inferred from homology"/>
<feature type="transmembrane region" description="Helical" evidence="7">
    <location>
        <begin position="498"/>
        <end position="518"/>
    </location>
</feature>
<evidence type="ECO:0000256" key="4">
    <source>
        <dbReference type="ARBA" id="ARBA00022989"/>
    </source>
</evidence>
<feature type="domain" description="ABC3 transporter permease C-terminal" evidence="8">
    <location>
        <begin position="768"/>
        <end position="881"/>
    </location>
</feature>
<comment type="subcellular location">
    <subcellularLocation>
        <location evidence="1">Cell membrane</location>
        <topology evidence="1">Multi-pass membrane protein</topology>
    </subcellularLocation>
</comment>
<dbReference type="InterPro" id="IPR025857">
    <property type="entry name" value="MacB_PCD"/>
</dbReference>
<evidence type="ECO:0000256" key="1">
    <source>
        <dbReference type="ARBA" id="ARBA00004651"/>
    </source>
</evidence>
<evidence type="ECO:0000256" key="3">
    <source>
        <dbReference type="ARBA" id="ARBA00022692"/>
    </source>
</evidence>
<keyword evidence="3 7" id="KW-0812">Transmembrane</keyword>
<dbReference type="EMBL" id="JBHSPH010000002">
    <property type="protein sequence ID" value="MFC5862072.1"/>
    <property type="molecule type" value="Genomic_DNA"/>
</dbReference>
<dbReference type="PANTHER" id="PTHR30572:SF4">
    <property type="entry name" value="ABC TRANSPORTER PERMEASE YTRF"/>
    <property type="match status" value="1"/>
</dbReference>
<feature type="transmembrane region" description="Helical" evidence="7">
    <location>
        <begin position="95"/>
        <end position="117"/>
    </location>
</feature>
<gene>
    <name evidence="10" type="ORF">ACFPT7_07190</name>
</gene>
<organism evidence="10 11">
    <name type="scientific">Acidicapsa dinghuensis</name>
    <dbReference type="NCBI Taxonomy" id="2218256"/>
    <lineage>
        <taxon>Bacteria</taxon>
        <taxon>Pseudomonadati</taxon>
        <taxon>Acidobacteriota</taxon>
        <taxon>Terriglobia</taxon>
        <taxon>Terriglobales</taxon>
        <taxon>Acidobacteriaceae</taxon>
        <taxon>Acidicapsa</taxon>
    </lineage>
</organism>
<sequence length="888" mass="97033">MTLRGAWRRLCTALGAKDRDGDVGDELDSLLQMHIDDLRRTGVTEEEARRRALIELGGMEQVRQVVRDRRGLPSLEGWARDVKYAMRTLMRTPGFSLVAILVMALGIGTSVALFTVVRSVLLRPLPFPRPDRLVTLYSHDERSQPGTGNLTAPGDFYDWEKVSHGYEQMAIWRWSGYNMSSNGGDLPEFLNAGTCSWNLFATLGVNPALGRLSTPTDDQIGAEPTVILSWSFFKRRFNGDPGILGRTIRLNSRMYTVIGVLPEWFQYPDPKIQLWVPWQVDVTTDQVLTHFNHIFHVVARLKDGASAFAALQEVSAVEQQLYTRLRGSGPMEQDVVAIPLLEDVVGDVKTPLYVLLAAVVCLLSIACLNLSNLLVARSAARRREMAIRSALGSSRLSMIRQQLTESLLICLAGGGLGVLLAVGATRWLVGHWTELPRAYDVRPDGLAVSFALAITLLAGILAGLLPAISSTGGPILAALQDGSRGVGGNAARVSLRRALLTAEVALTVVLLIAAGLLFKSFVRLRTVDLGCTTKHVLTMTYFLRGEKYSKPEQIVDFDTQLLDKVRHLPGVEAAGLTNVVPGGGYYGDHEVWIPEHPAEATGVHRFAAYRTADPGYFSAMQIRLVRGRFFSDDERMERDKFVIVNEELVRQYFPGDENPIGKHLRVEWRTPEGESYEIVGVVGNTIYEIGKPVRPMMWFPILSGIPGNSGDSVLVVRSARDVLPLGVPIQRLIASLDRNLPVKNVLTMDQIVGESTANSSFSATLVLSFAALSLLLAAVGLYGVLAYLVTQRTVEIGIRMALGAKREGVLRLMLLDGLRPAALGLVLGVAASLGVTRLISSVLYGTSPLDPAVYLSVIATLLLSATFACLLPAWKAARIDPICALRTE</sequence>
<comment type="caution">
    <text evidence="10">The sequence shown here is derived from an EMBL/GenBank/DDBJ whole genome shotgun (WGS) entry which is preliminary data.</text>
</comment>
<evidence type="ECO:0000256" key="2">
    <source>
        <dbReference type="ARBA" id="ARBA00022475"/>
    </source>
</evidence>
<feature type="domain" description="ABC3 transporter permease C-terminal" evidence="8">
    <location>
        <begin position="358"/>
        <end position="464"/>
    </location>
</feature>
<accession>A0ABW1ECN8</accession>
<dbReference type="Pfam" id="PF12704">
    <property type="entry name" value="MacB_PCD"/>
    <property type="match status" value="2"/>
</dbReference>
<keyword evidence="11" id="KW-1185">Reference proteome</keyword>
<dbReference type="Proteomes" id="UP001596091">
    <property type="component" value="Unassembled WGS sequence"/>
</dbReference>
<evidence type="ECO:0000313" key="11">
    <source>
        <dbReference type="Proteomes" id="UP001596091"/>
    </source>
</evidence>
<feature type="transmembrane region" description="Helical" evidence="7">
    <location>
        <begin position="407"/>
        <end position="429"/>
    </location>
</feature>
<keyword evidence="4 7" id="KW-1133">Transmembrane helix</keyword>
<dbReference type="InterPro" id="IPR047928">
    <property type="entry name" value="Perm_prefix_1"/>
</dbReference>
<evidence type="ECO:0000256" key="6">
    <source>
        <dbReference type="ARBA" id="ARBA00038076"/>
    </source>
</evidence>
<feature type="domain" description="MacB-like periplasmic core" evidence="9">
    <location>
        <begin position="550"/>
        <end position="700"/>
    </location>
</feature>
<feature type="domain" description="MacB-like periplasmic core" evidence="9">
    <location>
        <begin position="96"/>
        <end position="316"/>
    </location>
</feature>
<dbReference type="NCBIfam" id="NF038403">
    <property type="entry name" value="perm_prefix_1"/>
    <property type="match status" value="1"/>
</dbReference>
<protein>
    <submittedName>
        <fullName evidence="10">ADOP family duplicated permease</fullName>
    </submittedName>
</protein>
<feature type="transmembrane region" description="Helical" evidence="7">
    <location>
        <begin position="765"/>
        <end position="790"/>
    </location>
</feature>
<feature type="transmembrane region" description="Helical" evidence="7">
    <location>
        <begin position="352"/>
        <end position="375"/>
    </location>
</feature>
<evidence type="ECO:0000259" key="8">
    <source>
        <dbReference type="Pfam" id="PF02687"/>
    </source>
</evidence>
<feature type="transmembrane region" description="Helical" evidence="7">
    <location>
        <begin position="449"/>
        <end position="477"/>
    </location>
</feature>
<evidence type="ECO:0000256" key="5">
    <source>
        <dbReference type="ARBA" id="ARBA00023136"/>
    </source>
</evidence>